<gene>
    <name evidence="1" type="ORF">Adt_11632</name>
</gene>
<comment type="caution">
    <text evidence="1">The sequence shown here is derived from an EMBL/GenBank/DDBJ whole genome shotgun (WGS) entry which is preliminary data.</text>
</comment>
<dbReference type="EMBL" id="JBFOLK010000003">
    <property type="protein sequence ID" value="KAL2526578.1"/>
    <property type="molecule type" value="Genomic_DNA"/>
</dbReference>
<proteinExistence type="predicted"/>
<reference evidence="2" key="1">
    <citation type="submission" date="2024-07" db="EMBL/GenBank/DDBJ databases">
        <title>Two chromosome-level genome assemblies of Korean endemic species Abeliophyllum distichum and Forsythia ovata (Oleaceae).</title>
        <authorList>
            <person name="Jang H."/>
        </authorList>
    </citation>
    <scope>NUCLEOTIDE SEQUENCE [LARGE SCALE GENOMIC DNA]</scope>
</reference>
<name>A0ABD1UQ37_9LAMI</name>
<dbReference type="AlphaFoldDB" id="A0ABD1UQ37"/>
<sequence>MEKCYKYKSSTFFDKQKINEKKIRDKSDQKDETNVSDEMNVIDEINERDVQYVVNEGNKTDEIDEGDGNKVDENDVRGEIDVTQLPSDPGLRIPISEYDVNVKD</sequence>
<accession>A0ABD1UQ37</accession>
<keyword evidence="2" id="KW-1185">Reference proteome</keyword>
<evidence type="ECO:0000313" key="1">
    <source>
        <dbReference type="EMBL" id="KAL2526578.1"/>
    </source>
</evidence>
<dbReference type="Proteomes" id="UP001604336">
    <property type="component" value="Unassembled WGS sequence"/>
</dbReference>
<evidence type="ECO:0000313" key="2">
    <source>
        <dbReference type="Proteomes" id="UP001604336"/>
    </source>
</evidence>
<protein>
    <submittedName>
        <fullName evidence="1">Zinc finger MYM-type protein 1-like</fullName>
    </submittedName>
</protein>
<organism evidence="1 2">
    <name type="scientific">Abeliophyllum distichum</name>
    <dbReference type="NCBI Taxonomy" id="126358"/>
    <lineage>
        <taxon>Eukaryota</taxon>
        <taxon>Viridiplantae</taxon>
        <taxon>Streptophyta</taxon>
        <taxon>Embryophyta</taxon>
        <taxon>Tracheophyta</taxon>
        <taxon>Spermatophyta</taxon>
        <taxon>Magnoliopsida</taxon>
        <taxon>eudicotyledons</taxon>
        <taxon>Gunneridae</taxon>
        <taxon>Pentapetalae</taxon>
        <taxon>asterids</taxon>
        <taxon>lamiids</taxon>
        <taxon>Lamiales</taxon>
        <taxon>Oleaceae</taxon>
        <taxon>Forsythieae</taxon>
        <taxon>Abeliophyllum</taxon>
    </lineage>
</organism>